<comment type="caution">
    <text evidence="8">The sequence shown here is derived from an EMBL/GenBank/DDBJ whole genome shotgun (WGS) entry which is preliminary data.</text>
</comment>
<evidence type="ECO:0000256" key="3">
    <source>
        <dbReference type="ARBA" id="ARBA00023082"/>
    </source>
</evidence>
<evidence type="ECO:0000259" key="6">
    <source>
        <dbReference type="Pfam" id="PF04542"/>
    </source>
</evidence>
<evidence type="ECO:0000256" key="5">
    <source>
        <dbReference type="ARBA" id="ARBA00023163"/>
    </source>
</evidence>
<keyword evidence="5" id="KW-0804">Transcription</keyword>
<dbReference type="EMBL" id="BMDD01000002">
    <property type="protein sequence ID" value="GGH76365.1"/>
    <property type="molecule type" value="Genomic_DNA"/>
</dbReference>
<dbReference type="Gene3D" id="1.10.10.10">
    <property type="entry name" value="Winged helix-like DNA-binding domain superfamily/Winged helix DNA-binding domain"/>
    <property type="match status" value="1"/>
</dbReference>
<organism evidence="8 9">
    <name type="scientific">Saccharibacillus endophyticus</name>
    <dbReference type="NCBI Taxonomy" id="2060666"/>
    <lineage>
        <taxon>Bacteria</taxon>
        <taxon>Bacillati</taxon>
        <taxon>Bacillota</taxon>
        <taxon>Bacilli</taxon>
        <taxon>Bacillales</taxon>
        <taxon>Paenibacillaceae</taxon>
        <taxon>Saccharibacillus</taxon>
    </lineage>
</organism>
<keyword evidence="2" id="KW-0805">Transcription regulation</keyword>
<reference evidence="9" key="1">
    <citation type="journal article" date="2019" name="Int. J. Syst. Evol. Microbiol.">
        <title>The Global Catalogue of Microorganisms (GCM) 10K type strain sequencing project: providing services to taxonomists for standard genome sequencing and annotation.</title>
        <authorList>
            <consortium name="The Broad Institute Genomics Platform"/>
            <consortium name="The Broad Institute Genome Sequencing Center for Infectious Disease"/>
            <person name="Wu L."/>
            <person name="Ma J."/>
        </authorList>
    </citation>
    <scope>NUCLEOTIDE SEQUENCE [LARGE SCALE GENOMIC DNA]</scope>
    <source>
        <strain evidence="9">CCM 8702</strain>
    </source>
</reference>
<evidence type="ECO:0000259" key="7">
    <source>
        <dbReference type="Pfam" id="PF04545"/>
    </source>
</evidence>
<dbReference type="PANTHER" id="PTHR43133">
    <property type="entry name" value="RNA POLYMERASE ECF-TYPE SIGMA FACTO"/>
    <property type="match status" value="1"/>
</dbReference>
<dbReference type="InterPro" id="IPR007630">
    <property type="entry name" value="RNA_pol_sigma70_r4"/>
</dbReference>
<dbReference type="CDD" id="cd06171">
    <property type="entry name" value="Sigma70_r4"/>
    <property type="match status" value="1"/>
</dbReference>
<dbReference type="Proteomes" id="UP000605427">
    <property type="component" value="Unassembled WGS sequence"/>
</dbReference>
<comment type="similarity">
    <text evidence="1">Belongs to the sigma-70 factor family. ECF subfamily.</text>
</comment>
<sequence>MNDLELFEHYKTTVYRYCLYMLKHKGDAEDICQEVFVKAMLADRSDLRNEKAWLLRIAANECHSLMRRRSRGRDKEQQVFLQNDPLRHALSVETAYERRETAVEFGSLLGQVKPKFREVLLLYYMADLPMAEVAEMLGLPLGTVKSRINRGLRSLRKLKEEQDIHVKKGSDVHVSNY</sequence>
<evidence type="ECO:0000313" key="9">
    <source>
        <dbReference type="Proteomes" id="UP000605427"/>
    </source>
</evidence>
<feature type="domain" description="RNA polymerase sigma-70 region 4" evidence="7">
    <location>
        <begin position="109"/>
        <end position="157"/>
    </location>
</feature>
<dbReference type="InterPro" id="IPR039425">
    <property type="entry name" value="RNA_pol_sigma-70-like"/>
</dbReference>
<dbReference type="InterPro" id="IPR014284">
    <property type="entry name" value="RNA_pol_sigma-70_dom"/>
</dbReference>
<evidence type="ECO:0000256" key="4">
    <source>
        <dbReference type="ARBA" id="ARBA00023125"/>
    </source>
</evidence>
<dbReference type="Gene3D" id="1.10.1740.10">
    <property type="match status" value="1"/>
</dbReference>
<protein>
    <submittedName>
        <fullName evidence="8">RNA polymerase sigma factor SigX</fullName>
    </submittedName>
</protein>
<keyword evidence="3" id="KW-0731">Sigma factor</keyword>
<dbReference type="NCBIfam" id="TIGR02937">
    <property type="entry name" value="sigma70-ECF"/>
    <property type="match status" value="1"/>
</dbReference>
<gene>
    <name evidence="8" type="primary">sigX</name>
    <name evidence="8" type="ORF">GCM10007362_18500</name>
</gene>
<dbReference type="Pfam" id="PF04545">
    <property type="entry name" value="Sigma70_r4"/>
    <property type="match status" value="1"/>
</dbReference>
<keyword evidence="9" id="KW-1185">Reference proteome</keyword>
<evidence type="ECO:0000313" key="8">
    <source>
        <dbReference type="EMBL" id="GGH76365.1"/>
    </source>
</evidence>
<feature type="domain" description="RNA polymerase sigma-70 region 2" evidence="6">
    <location>
        <begin position="6"/>
        <end position="71"/>
    </location>
</feature>
<dbReference type="PANTHER" id="PTHR43133:SF51">
    <property type="entry name" value="RNA POLYMERASE SIGMA FACTOR"/>
    <property type="match status" value="1"/>
</dbReference>
<keyword evidence="4" id="KW-0238">DNA-binding</keyword>
<accession>A0ABQ1ZT14</accession>
<dbReference type="Pfam" id="PF04542">
    <property type="entry name" value="Sigma70_r2"/>
    <property type="match status" value="1"/>
</dbReference>
<dbReference type="SUPFAM" id="SSF88659">
    <property type="entry name" value="Sigma3 and sigma4 domains of RNA polymerase sigma factors"/>
    <property type="match status" value="1"/>
</dbReference>
<dbReference type="RefSeq" id="WP_172242581.1">
    <property type="nucleotide sequence ID" value="NZ_BMDD01000002.1"/>
</dbReference>
<proteinExistence type="inferred from homology"/>
<dbReference type="InterPro" id="IPR013324">
    <property type="entry name" value="RNA_pol_sigma_r3/r4-like"/>
</dbReference>
<name>A0ABQ1ZT14_9BACL</name>
<dbReference type="InterPro" id="IPR036388">
    <property type="entry name" value="WH-like_DNA-bd_sf"/>
</dbReference>
<dbReference type="InterPro" id="IPR013325">
    <property type="entry name" value="RNA_pol_sigma_r2"/>
</dbReference>
<dbReference type="InterPro" id="IPR007627">
    <property type="entry name" value="RNA_pol_sigma70_r2"/>
</dbReference>
<dbReference type="SUPFAM" id="SSF88946">
    <property type="entry name" value="Sigma2 domain of RNA polymerase sigma factors"/>
    <property type="match status" value="1"/>
</dbReference>
<evidence type="ECO:0000256" key="1">
    <source>
        <dbReference type="ARBA" id="ARBA00010641"/>
    </source>
</evidence>
<evidence type="ECO:0000256" key="2">
    <source>
        <dbReference type="ARBA" id="ARBA00023015"/>
    </source>
</evidence>